<dbReference type="Proteomes" id="UP000612808">
    <property type="component" value="Unassembled WGS sequence"/>
</dbReference>
<dbReference type="EMBL" id="BOMB01000020">
    <property type="protein sequence ID" value="GID12718.1"/>
    <property type="molecule type" value="Genomic_DNA"/>
</dbReference>
<evidence type="ECO:0000256" key="4">
    <source>
        <dbReference type="PROSITE-ProRule" id="PRU00335"/>
    </source>
</evidence>
<dbReference type="GO" id="GO:0000976">
    <property type="term" value="F:transcription cis-regulatory region binding"/>
    <property type="evidence" value="ECO:0007669"/>
    <property type="project" value="TreeGrafter"/>
</dbReference>
<dbReference type="RefSeq" id="WP_203658938.1">
    <property type="nucleotide sequence ID" value="NZ_BAAAZM010000024.1"/>
</dbReference>
<keyword evidence="3" id="KW-0804">Transcription</keyword>
<feature type="DNA-binding region" description="H-T-H motif" evidence="4">
    <location>
        <begin position="56"/>
        <end position="75"/>
    </location>
</feature>
<keyword evidence="1" id="KW-0805">Transcription regulation</keyword>
<dbReference type="SUPFAM" id="SSF48498">
    <property type="entry name" value="Tetracyclin repressor-like, C-terminal domain"/>
    <property type="match status" value="1"/>
</dbReference>
<dbReference type="PANTHER" id="PTHR30055">
    <property type="entry name" value="HTH-TYPE TRANSCRIPTIONAL REGULATOR RUTR"/>
    <property type="match status" value="1"/>
</dbReference>
<dbReference type="SUPFAM" id="SSF46689">
    <property type="entry name" value="Homeodomain-like"/>
    <property type="match status" value="1"/>
</dbReference>
<dbReference type="Pfam" id="PF02909">
    <property type="entry name" value="TetR_C_1"/>
    <property type="match status" value="1"/>
</dbReference>
<dbReference type="InterPro" id="IPR009057">
    <property type="entry name" value="Homeodomain-like_sf"/>
</dbReference>
<organism evidence="6 7">
    <name type="scientific">Actinocatenispora rupis</name>
    <dbReference type="NCBI Taxonomy" id="519421"/>
    <lineage>
        <taxon>Bacteria</taxon>
        <taxon>Bacillati</taxon>
        <taxon>Actinomycetota</taxon>
        <taxon>Actinomycetes</taxon>
        <taxon>Micromonosporales</taxon>
        <taxon>Micromonosporaceae</taxon>
        <taxon>Actinocatenispora</taxon>
    </lineage>
</organism>
<protein>
    <submittedName>
        <fullName evidence="6">TetR family transcriptional regulator</fullName>
    </submittedName>
</protein>
<dbReference type="AlphaFoldDB" id="A0A8J3JB09"/>
<evidence type="ECO:0000259" key="5">
    <source>
        <dbReference type="PROSITE" id="PS50977"/>
    </source>
</evidence>
<dbReference type="GO" id="GO:0045892">
    <property type="term" value="P:negative regulation of DNA-templated transcription"/>
    <property type="evidence" value="ECO:0007669"/>
    <property type="project" value="InterPro"/>
</dbReference>
<gene>
    <name evidence="6" type="ORF">Aru02nite_36070</name>
</gene>
<accession>A0A8J3JB09</accession>
<name>A0A8J3JB09_9ACTN</name>
<dbReference type="InterPro" id="IPR004111">
    <property type="entry name" value="Repressor_TetR_C"/>
</dbReference>
<reference evidence="6" key="1">
    <citation type="submission" date="2021-01" db="EMBL/GenBank/DDBJ databases">
        <title>Whole genome shotgun sequence of Actinocatenispora rupis NBRC 107355.</title>
        <authorList>
            <person name="Komaki H."/>
            <person name="Tamura T."/>
        </authorList>
    </citation>
    <scope>NUCLEOTIDE SEQUENCE</scope>
    <source>
        <strain evidence="6">NBRC 107355</strain>
    </source>
</reference>
<keyword evidence="7" id="KW-1185">Reference proteome</keyword>
<evidence type="ECO:0000256" key="1">
    <source>
        <dbReference type="ARBA" id="ARBA00023015"/>
    </source>
</evidence>
<dbReference type="InterPro" id="IPR001647">
    <property type="entry name" value="HTH_TetR"/>
</dbReference>
<evidence type="ECO:0000256" key="3">
    <source>
        <dbReference type="ARBA" id="ARBA00023163"/>
    </source>
</evidence>
<dbReference type="InterPro" id="IPR036271">
    <property type="entry name" value="Tet_transcr_reg_TetR-rel_C_sf"/>
</dbReference>
<keyword evidence="2 4" id="KW-0238">DNA-binding</keyword>
<dbReference type="Pfam" id="PF00440">
    <property type="entry name" value="TetR_N"/>
    <property type="match status" value="1"/>
</dbReference>
<dbReference type="PANTHER" id="PTHR30055:SF151">
    <property type="entry name" value="TRANSCRIPTIONAL REGULATORY PROTEIN"/>
    <property type="match status" value="1"/>
</dbReference>
<feature type="domain" description="HTH tetR-type" evidence="5">
    <location>
        <begin position="33"/>
        <end position="93"/>
    </location>
</feature>
<proteinExistence type="predicted"/>
<evidence type="ECO:0000313" key="7">
    <source>
        <dbReference type="Proteomes" id="UP000612808"/>
    </source>
</evidence>
<dbReference type="GO" id="GO:0003700">
    <property type="term" value="F:DNA-binding transcription factor activity"/>
    <property type="evidence" value="ECO:0007669"/>
    <property type="project" value="TreeGrafter"/>
</dbReference>
<dbReference type="Gene3D" id="1.10.357.10">
    <property type="entry name" value="Tetracycline Repressor, domain 2"/>
    <property type="match status" value="1"/>
</dbReference>
<evidence type="ECO:0000313" key="6">
    <source>
        <dbReference type="EMBL" id="GID12718.1"/>
    </source>
</evidence>
<dbReference type="Gene3D" id="1.10.10.60">
    <property type="entry name" value="Homeodomain-like"/>
    <property type="match status" value="1"/>
</dbReference>
<sequence>MSGERSGAGDPAKTLRLLWREPGAAPRRGPRQTLSIDAVVDAGTAVADAEGLAAVSMRRLATDLGVSTMTMYTYVPGKAELVDAMLDAAYARMPRPDTTGRPWRERLTAVADANRALCRTHPWVAGVHTARPTLGPGAMARYEYELSALDGLGLSDVEMDDALTYLTGFVYGCARAEADARAAATDSAMNDEQWWAANAPLLAKVFDAEAYPLAARVGTAAGTAHGAAYDADHAYTFGLARVLDGLAALVER</sequence>
<dbReference type="PROSITE" id="PS50977">
    <property type="entry name" value="HTH_TETR_2"/>
    <property type="match status" value="1"/>
</dbReference>
<dbReference type="InterPro" id="IPR050109">
    <property type="entry name" value="HTH-type_TetR-like_transc_reg"/>
</dbReference>
<evidence type="ECO:0000256" key="2">
    <source>
        <dbReference type="ARBA" id="ARBA00023125"/>
    </source>
</evidence>
<comment type="caution">
    <text evidence="6">The sequence shown here is derived from an EMBL/GenBank/DDBJ whole genome shotgun (WGS) entry which is preliminary data.</text>
</comment>